<evidence type="ECO:0000313" key="1">
    <source>
        <dbReference type="Proteomes" id="UP000790787"/>
    </source>
</evidence>
<sequence length="403" mass="46079">MNQAAALKRKVPNPNKAQSPIKNIGFDFQYRSSAELAKKFQIKREKLASDRNDKAAKEHALLGVKRKNCMPATLEGQSRQRLTQSDMSVQKLGRNRLPVYESIQSSSREDLNTSHNIASKGQIKQRSIQSEEPTQKQGMSKLPVPTSMIQSSAKVDPNTLHMLRRIQGEGEKQLDIQEVQNCKTVKTNLVLPSTSVNQFLKKYGIQVGGEKHPDNHPENEVRFMSSPIIDEREIELDNFAAQDEVGDDEFIGDEDMNIDGAAGGTLEKKRVRGQTTCKNIHARSFEEREEVTYDKGQAVGPTDKRVSDLTNFLETIARNPRFIPLLHTSWHAVSKDIKQRMWEYVNSKFLIPAKGEKWVMTGLRDAWKRHKRNIKKKYFDKILLLTKCYKIVPMRYPKFNSVN</sequence>
<accession>A0AC58UN51</accession>
<reference evidence="1" key="1">
    <citation type="journal article" date="2014" name="Nat. Commun.">
        <title>The tobacco genome sequence and its comparison with those of tomato and potato.</title>
        <authorList>
            <person name="Sierro N."/>
            <person name="Battey J.N."/>
            <person name="Ouadi S."/>
            <person name="Bakaher N."/>
            <person name="Bovet L."/>
            <person name="Willig A."/>
            <person name="Goepfert S."/>
            <person name="Peitsch M.C."/>
            <person name="Ivanov N.V."/>
        </authorList>
    </citation>
    <scope>NUCLEOTIDE SEQUENCE [LARGE SCALE GENOMIC DNA]</scope>
</reference>
<dbReference type="RefSeq" id="XP_075110916.1">
    <property type="nucleotide sequence ID" value="XM_075254815.1"/>
</dbReference>
<evidence type="ECO:0000313" key="2">
    <source>
        <dbReference type="RefSeq" id="XP_075110916.1"/>
    </source>
</evidence>
<keyword evidence="1" id="KW-1185">Reference proteome</keyword>
<dbReference type="Proteomes" id="UP000790787">
    <property type="component" value="Chromosome 6"/>
</dbReference>
<name>A0AC58UN51_TOBAC</name>
<gene>
    <name evidence="2" type="primary">LOC107787908</name>
</gene>
<proteinExistence type="predicted"/>
<reference evidence="2" key="2">
    <citation type="submission" date="2025-08" db="UniProtKB">
        <authorList>
            <consortium name="RefSeq"/>
        </authorList>
    </citation>
    <scope>IDENTIFICATION</scope>
    <source>
        <tissue evidence="2">Leaf</tissue>
    </source>
</reference>
<protein>
    <submittedName>
        <fullName evidence="2">Uncharacterized protein LOC107787908</fullName>
    </submittedName>
</protein>
<organism evidence="1 2">
    <name type="scientific">Nicotiana tabacum</name>
    <name type="common">Common tobacco</name>
    <dbReference type="NCBI Taxonomy" id="4097"/>
    <lineage>
        <taxon>Eukaryota</taxon>
        <taxon>Viridiplantae</taxon>
        <taxon>Streptophyta</taxon>
        <taxon>Embryophyta</taxon>
        <taxon>Tracheophyta</taxon>
        <taxon>Spermatophyta</taxon>
        <taxon>Magnoliopsida</taxon>
        <taxon>eudicotyledons</taxon>
        <taxon>Gunneridae</taxon>
        <taxon>Pentapetalae</taxon>
        <taxon>asterids</taxon>
        <taxon>lamiids</taxon>
        <taxon>Solanales</taxon>
        <taxon>Solanaceae</taxon>
        <taxon>Nicotianoideae</taxon>
        <taxon>Nicotianeae</taxon>
        <taxon>Nicotiana</taxon>
    </lineage>
</organism>